<evidence type="ECO:0008006" key="4">
    <source>
        <dbReference type="Google" id="ProtNLM"/>
    </source>
</evidence>
<keyword evidence="1" id="KW-0732">Signal</keyword>
<dbReference type="HOGENOM" id="CLU_1946937_0_0_6"/>
<protein>
    <recommendedName>
        <fullName evidence="4">DUF3757 domain-containing protein</fullName>
    </recommendedName>
</protein>
<evidence type="ECO:0000313" key="2">
    <source>
        <dbReference type="EMBL" id="AHZ71056.1"/>
    </source>
</evidence>
<evidence type="ECO:0000256" key="1">
    <source>
        <dbReference type="SAM" id="SignalP"/>
    </source>
</evidence>
<evidence type="ECO:0000313" key="3">
    <source>
        <dbReference type="Proteomes" id="UP000026913"/>
    </source>
</evidence>
<dbReference type="KEGG" id="pman:OU5_3977"/>
<dbReference type="EMBL" id="CP005960">
    <property type="protein sequence ID" value="AHZ71056.1"/>
    <property type="molecule type" value="Genomic_DNA"/>
</dbReference>
<feature type="signal peptide" evidence="1">
    <location>
        <begin position="1"/>
        <end position="21"/>
    </location>
</feature>
<accession>A0A024EEL1</accession>
<sequence>MQTKIIASVLAILTVSNYTYADTCPEPSSIYKTKSSFEAKDKSGHIWKGEDPGQPVDVKTLVFEDAAYITEDETENGPVKVSQLSCRYQNLALFLDNVVNWKAAAPANWDESNRCYSKPHNDCSFSLSN</sequence>
<gene>
    <name evidence="2" type="ORF">OU5_3977</name>
</gene>
<dbReference type="AlphaFoldDB" id="A0A024EEL1"/>
<name>A0A024EEL1_9PSED</name>
<reference evidence="2 3" key="1">
    <citation type="journal article" date="2012" name="J. Bacteriol.">
        <title>Genome sequence of cold-adapted Pseudomonas mandelii strain JR-1.</title>
        <authorList>
            <person name="Jang S.H."/>
            <person name="Kim J."/>
            <person name="Kim J."/>
            <person name="Hong S."/>
            <person name="Lee C."/>
        </authorList>
    </citation>
    <scope>NUCLEOTIDE SEQUENCE [LARGE SCALE GENOMIC DNA]</scope>
    <source>
        <strain evidence="2 3">JR-1</strain>
    </source>
</reference>
<dbReference type="Proteomes" id="UP000026913">
    <property type="component" value="Chromosome"/>
</dbReference>
<feature type="chain" id="PRO_5001528374" description="DUF3757 domain-containing protein" evidence="1">
    <location>
        <begin position="22"/>
        <end position="129"/>
    </location>
</feature>
<proteinExistence type="predicted"/>
<organism evidence="2 3">
    <name type="scientific">Pseudomonas mandelii JR-1</name>
    <dbReference type="NCBI Taxonomy" id="1147786"/>
    <lineage>
        <taxon>Bacteria</taxon>
        <taxon>Pseudomonadati</taxon>
        <taxon>Pseudomonadota</taxon>
        <taxon>Gammaproteobacteria</taxon>
        <taxon>Pseudomonadales</taxon>
        <taxon>Pseudomonadaceae</taxon>
        <taxon>Pseudomonas</taxon>
    </lineage>
</organism>